<dbReference type="Proteomes" id="UP000643405">
    <property type="component" value="Unassembled WGS sequence"/>
</dbReference>
<gene>
    <name evidence="1" type="ORF">ICI42_07755</name>
</gene>
<protein>
    <submittedName>
        <fullName evidence="1">Uncharacterized protein</fullName>
    </submittedName>
</protein>
<dbReference type="AlphaFoldDB" id="A0A8J6Q1B2"/>
<sequence length="84" mass="9567">MRNLTISIADDLMQETERKAAETGRTASQYVADLLKSNLANAEQIANSETKRRLEALQRIFDGPMWDVTENGRMPTAEERNARR</sequence>
<name>A0A8J6Q1B2_9HYPH</name>
<comment type="caution">
    <text evidence="1">The sequence shown here is derived from an EMBL/GenBank/DDBJ whole genome shotgun (WGS) entry which is preliminary data.</text>
</comment>
<reference evidence="1" key="1">
    <citation type="submission" date="2020-09" db="EMBL/GenBank/DDBJ databases">
        <title>Genome seq and assembly of Tianweitania sp.</title>
        <authorList>
            <person name="Chhetri G."/>
        </authorList>
    </citation>
    <scope>NUCLEOTIDE SEQUENCE</scope>
    <source>
        <strain evidence="1">Rool2</strain>
    </source>
</reference>
<keyword evidence="2" id="KW-1185">Reference proteome</keyword>
<organism evidence="1 2">
    <name type="scientific">Oryzicola mucosus</name>
    <dbReference type="NCBI Taxonomy" id="2767425"/>
    <lineage>
        <taxon>Bacteria</taxon>
        <taxon>Pseudomonadati</taxon>
        <taxon>Pseudomonadota</taxon>
        <taxon>Alphaproteobacteria</taxon>
        <taxon>Hyphomicrobiales</taxon>
        <taxon>Phyllobacteriaceae</taxon>
        <taxon>Oryzicola</taxon>
    </lineage>
</organism>
<dbReference type="RefSeq" id="WP_188163983.1">
    <property type="nucleotide sequence ID" value="NZ_JACVVX010000002.1"/>
</dbReference>
<evidence type="ECO:0000313" key="1">
    <source>
        <dbReference type="EMBL" id="MBD0414545.1"/>
    </source>
</evidence>
<evidence type="ECO:0000313" key="2">
    <source>
        <dbReference type="Proteomes" id="UP000643405"/>
    </source>
</evidence>
<dbReference type="EMBL" id="JACVVX010000002">
    <property type="protein sequence ID" value="MBD0414545.1"/>
    <property type="molecule type" value="Genomic_DNA"/>
</dbReference>
<accession>A0A8J6Q1B2</accession>
<proteinExistence type="predicted"/>